<comment type="pathway">
    <text evidence="1">Pyrimidine metabolism; UMP biosynthesis via salvage pathway; UMP from uridine: step 1/1.</text>
</comment>
<dbReference type="KEGG" id="aba:Acid345_3054"/>
<dbReference type="RefSeq" id="WP_011523856.1">
    <property type="nucleotide sequence ID" value="NC_008009.1"/>
</dbReference>
<reference evidence="7 8" key="1">
    <citation type="journal article" date="2009" name="Appl. Environ. Microbiol.">
        <title>Three genomes from the phylum Acidobacteria provide insight into the lifestyles of these microorganisms in soils.</title>
        <authorList>
            <person name="Ward N.L."/>
            <person name="Challacombe J.F."/>
            <person name="Janssen P.H."/>
            <person name="Henrissat B."/>
            <person name="Coutinho P.M."/>
            <person name="Wu M."/>
            <person name="Xie G."/>
            <person name="Haft D.H."/>
            <person name="Sait M."/>
            <person name="Badger J."/>
            <person name="Barabote R.D."/>
            <person name="Bradley B."/>
            <person name="Brettin T.S."/>
            <person name="Brinkac L.M."/>
            <person name="Bruce D."/>
            <person name="Creasy T."/>
            <person name="Daugherty S.C."/>
            <person name="Davidsen T.M."/>
            <person name="DeBoy R.T."/>
            <person name="Detter J.C."/>
            <person name="Dodson R.J."/>
            <person name="Durkin A.S."/>
            <person name="Ganapathy A."/>
            <person name="Gwinn-Giglio M."/>
            <person name="Han C.S."/>
            <person name="Khouri H."/>
            <person name="Kiss H."/>
            <person name="Kothari S.P."/>
            <person name="Madupu R."/>
            <person name="Nelson K.E."/>
            <person name="Nelson W.C."/>
            <person name="Paulsen I."/>
            <person name="Penn K."/>
            <person name="Ren Q."/>
            <person name="Rosovitz M.J."/>
            <person name="Selengut J.D."/>
            <person name="Shrivastava S."/>
            <person name="Sullivan S.A."/>
            <person name="Tapia R."/>
            <person name="Thompson L.S."/>
            <person name="Watkins K.L."/>
            <person name="Yang Q."/>
            <person name="Yu C."/>
            <person name="Zafar N."/>
            <person name="Zhou L."/>
            <person name="Kuske C.R."/>
        </authorList>
    </citation>
    <scope>NUCLEOTIDE SEQUENCE [LARGE SCALE GENOMIC DNA]</scope>
    <source>
        <strain evidence="7 8">Ellin345</strain>
    </source>
</reference>
<evidence type="ECO:0000256" key="1">
    <source>
        <dbReference type="ARBA" id="ARBA00004690"/>
    </source>
</evidence>
<accession>Q1IM45</accession>
<evidence type="ECO:0000256" key="2">
    <source>
        <dbReference type="ARBA" id="ARBA00012137"/>
    </source>
</evidence>
<name>Q1IM45_KORVE</name>
<evidence type="ECO:0000313" key="8">
    <source>
        <dbReference type="Proteomes" id="UP000002432"/>
    </source>
</evidence>
<dbReference type="Pfam" id="PF00485">
    <property type="entry name" value="PRK"/>
    <property type="match status" value="1"/>
</dbReference>
<dbReference type="eggNOG" id="COG0572">
    <property type="taxonomic scope" value="Bacteria"/>
</dbReference>
<dbReference type="GO" id="GO:0044206">
    <property type="term" value="P:UMP salvage"/>
    <property type="evidence" value="ECO:0007669"/>
    <property type="project" value="UniProtKB-UniPathway"/>
</dbReference>
<sequence length="201" mass="22940">MKPYLIGIAGPSGAGKSYLAEHLAHELKSATLIPIDAYYPDLSHLSFEDRERLNFDDPNILDTDLLFMQVAALAKGEGIEQPLYDFSRHTRLQETREVPPTEYIIVEGLFTLYWERLRTMLPTRVYVEMDDAVCFERRAERDVRERGRKPEYVAQQFRESVIPATEAFVRPTAAYANVKLYGTADIAEEVAAVLAHIRQSC</sequence>
<dbReference type="AlphaFoldDB" id="Q1IM45"/>
<dbReference type="NCBIfam" id="NF004018">
    <property type="entry name" value="PRK05480.1"/>
    <property type="match status" value="1"/>
</dbReference>
<dbReference type="HOGENOM" id="CLU_021278_1_2_0"/>
<dbReference type="EMBL" id="CP000360">
    <property type="protein sequence ID" value="ABF42055.1"/>
    <property type="molecule type" value="Genomic_DNA"/>
</dbReference>
<gene>
    <name evidence="7" type="ordered locus">Acid345_3054</name>
</gene>
<dbReference type="SUPFAM" id="SSF52540">
    <property type="entry name" value="P-loop containing nucleoside triphosphate hydrolases"/>
    <property type="match status" value="1"/>
</dbReference>
<evidence type="ECO:0000259" key="6">
    <source>
        <dbReference type="Pfam" id="PF00485"/>
    </source>
</evidence>
<dbReference type="STRING" id="204669.Acid345_3054"/>
<keyword evidence="3 7" id="KW-0808">Transferase</keyword>
<dbReference type="InterPro" id="IPR006083">
    <property type="entry name" value="PRK/URK"/>
</dbReference>
<keyword evidence="8" id="KW-1185">Reference proteome</keyword>
<evidence type="ECO:0000256" key="4">
    <source>
        <dbReference type="ARBA" id="ARBA00022741"/>
    </source>
</evidence>
<dbReference type="Proteomes" id="UP000002432">
    <property type="component" value="Chromosome"/>
</dbReference>
<feature type="domain" description="Phosphoribulokinase/uridine kinase" evidence="6">
    <location>
        <begin position="5"/>
        <end position="179"/>
    </location>
</feature>
<dbReference type="CDD" id="cd02023">
    <property type="entry name" value="UMPK"/>
    <property type="match status" value="1"/>
</dbReference>
<dbReference type="PRINTS" id="PR00988">
    <property type="entry name" value="URIDINKINASE"/>
</dbReference>
<evidence type="ECO:0000256" key="5">
    <source>
        <dbReference type="ARBA" id="ARBA00022777"/>
    </source>
</evidence>
<dbReference type="InterPro" id="IPR000764">
    <property type="entry name" value="Uridine_kinase-like"/>
</dbReference>
<dbReference type="GO" id="GO:0005524">
    <property type="term" value="F:ATP binding"/>
    <property type="evidence" value="ECO:0007669"/>
    <property type="project" value="InterPro"/>
</dbReference>
<dbReference type="Gene3D" id="3.40.50.300">
    <property type="entry name" value="P-loop containing nucleotide triphosphate hydrolases"/>
    <property type="match status" value="1"/>
</dbReference>
<dbReference type="OrthoDB" id="9777642at2"/>
<proteinExistence type="predicted"/>
<keyword evidence="5 7" id="KW-0418">Kinase</keyword>
<keyword evidence="4" id="KW-0547">Nucleotide-binding</keyword>
<evidence type="ECO:0000256" key="3">
    <source>
        <dbReference type="ARBA" id="ARBA00022679"/>
    </source>
</evidence>
<organism evidence="7 8">
    <name type="scientific">Koribacter versatilis (strain Ellin345)</name>
    <dbReference type="NCBI Taxonomy" id="204669"/>
    <lineage>
        <taxon>Bacteria</taxon>
        <taxon>Pseudomonadati</taxon>
        <taxon>Acidobacteriota</taxon>
        <taxon>Terriglobia</taxon>
        <taxon>Terriglobales</taxon>
        <taxon>Candidatus Korobacteraceae</taxon>
        <taxon>Candidatus Korobacter</taxon>
    </lineage>
</organism>
<dbReference type="PANTHER" id="PTHR10285">
    <property type="entry name" value="URIDINE KINASE"/>
    <property type="match status" value="1"/>
</dbReference>
<dbReference type="InterPro" id="IPR027417">
    <property type="entry name" value="P-loop_NTPase"/>
</dbReference>
<dbReference type="UniPathway" id="UPA00574">
    <property type="reaction ID" value="UER00637"/>
</dbReference>
<dbReference type="EC" id="2.7.1.48" evidence="2"/>
<evidence type="ECO:0000313" key="7">
    <source>
        <dbReference type="EMBL" id="ABF42055.1"/>
    </source>
</evidence>
<protein>
    <recommendedName>
        <fullName evidence="2">uridine/cytidine kinase</fullName>
        <ecNumber evidence="2">2.7.1.48</ecNumber>
    </recommendedName>
</protein>
<dbReference type="GO" id="GO:0004849">
    <property type="term" value="F:uridine kinase activity"/>
    <property type="evidence" value="ECO:0007669"/>
    <property type="project" value="UniProtKB-EC"/>
</dbReference>
<dbReference type="EnsemblBacteria" id="ABF42055">
    <property type="protein sequence ID" value="ABF42055"/>
    <property type="gene ID" value="Acid345_3054"/>
</dbReference>